<reference evidence="2" key="1">
    <citation type="submission" date="2019-06" db="EMBL/GenBank/DDBJ databases">
        <authorList>
            <person name="Le Quere A."/>
            <person name="Colella S."/>
        </authorList>
    </citation>
    <scope>NUCLEOTIDE SEQUENCE</scope>
    <source>
        <strain evidence="2">EmedicaeMD41</strain>
    </source>
</reference>
<dbReference type="AlphaFoldDB" id="A0A508WQC6"/>
<evidence type="ECO:0000256" key="1">
    <source>
        <dbReference type="SAM" id="SignalP"/>
    </source>
</evidence>
<name>A0A508WQC6_9HYPH</name>
<feature type="chain" id="PRO_5021464439" evidence="1">
    <location>
        <begin position="19"/>
        <end position="42"/>
    </location>
</feature>
<evidence type="ECO:0000313" key="2">
    <source>
        <dbReference type="EMBL" id="VTZ59522.1"/>
    </source>
</evidence>
<organism evidence="2">
    <name type="scientific">Sinorhizobium medicae</name>
    <dbReference type="NCBI Taxonomy" id="110321"/>
    <lineage>
        <taxon>Bacteria</taxon>
        <taxon>Pseudomonadati</taxon>
        <taxon>Pseudomonadota</taxon>
        <taxon>Alphaproteobacteria</taxon>
        <taxon>Hyphomicrobiales</taxon>
        <taxon>Rhizobiaceae</taxon>
        <taxon>Sinorhizobium/Ensifer group</taxon>
        <taxon>Sinorhizobium</taxon>
    </lineage>
</organism>
<accession>A0A508WQC6</accession>
<dbReference type="EMBL" id="CABFNB010000012">
    <property type="protein sequence ID" value="VTZ59522.1"/>
    <property type="molecule type" value="Genomic_DNA"/>
</dbReference>
<proteinExistence type="predicted"/>
<keyword evidence="1" id="KW-0732">Signal</keyword>
<sequence>MLKKLLLTAALVAAGSGAAIPHTSLETKEAPVSASYKAVLGW</sequence>
<protein>
    <submittedName>
        <fullName evidence="2">Nuclear export factor GLE1</fullName>
    </submittedName>
</protein>
<feature type="signal peptide" evidence="1">
    <location>
        <begin position="1"/>
        <end position="18"/>
    </location>
</feature>
<dbReference type="Proteomes" id="UP000507954">
    <property type="component" value="Unassembled WGS sequence"/>
</dbReference>
<gene>
    <name evidence="2" type="ORF">EMEDMD4_1090004</name>
</gene>